<dbReference type="PANTHER" id="PTHR10623">
    <property type="entry name" value="MICROTUBULE-ASSOCIATED PROTEIN RP/EB FAMILY MEMBER"/>
    <property type="match status" value="1"/>
</dbReference>
<comment type="caution">
    <text evidence="1">The sequence shown here is derived from an EMBL/GenBank/DDBJ whole genome shotgun (WGS) entry which is preliminary data.</text>
</comment>
<dbReference type="Proteomes" id="UP001209878">
    <property type="component" value="Unassembled WGS sequence"/>
</dbReference>
<dbReference type="InterPro" id="IPR036872">
    <property type="entry name" value="CH_dom_sf"/>
</dbReference>
<evidence type="ECO:0000313" key="2">
    <source>
        <dbReference type="Proteomes" id="UP001209878"/>
    </source>
</evidence>
<dbReference type="SUPFAM" id="SSF47576">
    <property type="entry name" value="Calponin-homology domain, CH-domain"/>
    <property type="match status" value="2"/>
</dbReference>
<proteinExistence type="predicted"/>
<accession>A0AAD9IN66</accession>
<protein>
    <submittedName>
        <fullName evidence="1">Uncharacterized protein</fullName>
    </submittedName>
</protein>
<dbReference type="GO" id="GO:0008017">
    <property type="term" value="F:microtubule binding"/>
    <property type="evidence" value="ECO:0007669"/>
    <property type="project" value="InterPro"/>
</dbReference>
<reference evidence="1" key="1">
    <citation type="journal article" date="2023" name="Mol. Biol. Evol.">
        <title>Third-Generation Sequencing Reveals the Adaptive Role of the Epigenome in Three Deep-Sea Polychaetes.</title>
        <authorList>
            <person name="Perez M."/>
            <person name="Aroh O."/>
            <person name="Sun Y."/>
            <person name="Lan Y."/>
            <person name="Juniper S.K."/>
            <person name="Young C.R."/>
            <person name="Angers B."/>
            <person name="Qian P.Y."/>
        </authorList>
    </citation>
    <scope>NUCLEOTIDE SEQUENCE</scope>
    <source>
        <strain evidence="1">R07B-5</strain>
    </source>
</reference>
<evidence type="ECO:0000313" key="1">
    <source>
        <dbReference type="EMBL" id="KAK2138271.1"/>
    </source>
</evidence>
<sequence length="176" mass="19740">MSSPAMPDCLHCSLCAHQSAANAIAGSIPLKRVKIHANLEHEYIQNYKILQTNFKKLSVDKVRYAPLSAVWCWVKRSAGGWTSLLHSSTRLTRVPPPYPLSPTLPCPLACLPHADVWPCCQTAHDDVIHIIPVERLVKGRFQDNFEFVQWFKKFFDANFDGHDYDALAARGGEVLG</sequence>
<name>A0AAD9IN66_RIDPI</name>
<organism evidence="1 2">
    <name type="scientific">Ridgeia piscesae</name>
    <name type="common">Tubeworm</name>
    <dbReference type="NCBI Taxonomy" id="27915"/>
    <lineage>
        <taxon>Eukaryota</taxon>
        <taxon>Metazoa</taxon>
        <taxon>Spiralia</taxon>
        <taxon>Lophotrochozoa</taxon>
        <taxon>Annelida</taxon>
        <taxon>Polychaeta</taxon>
        <taxon>Sedentaria</taxon>
        <taxon>Canalipalpata</taxon>
        <taxon>Sabellida</taxon>
        <taxon>Siboglinidae</taxon>
        <taxon>Ridgeia</taxon>
    </lineage>
</organism>
<dbReference type="AlphaFoldDB" id="A0AAD9IN66"/>
<dbReference type="Gene3D" id="1.10.418.10">
    <property type="entry name" value="Calponin-like domain"/>
    <property type="match status" value="1"/>
</dbReference>
<gene>
    <name evidence="1" type="ORF">NP493_8157g00004</name>
</gene>
<dbReference type="EMBL" id="JAODUO010008144">
    <property type="protein sequence ID" value="KAK2138271.1"/>
    <property type="molecule type" value="Genomic_DNA"/>
</dbReference>
<keyword evidence="2" id="KW-1185">Reference proteome</keyword>
<dbReference type="InterPro" id="IPR027328">
    <property type="entry name" value="MAPRE"/>
</dbReference>